<organism evidence="3 5">
    <name type="scientific">Dracunculus medinensis</name>
    <name type="common">Guinea worm</name>
    <dbReference type="NCBI Taxonomy" id="318479"/>
    <lineage>
        <taxon>Eukaryota</taxon>
        <taxon>Metazoa</taxon>
        <taxon>Ecdysozoa</taxon>
        <taxon>Nematoda</taxon>
        <taxon>Chromadorea</taxon>
        <taxon>Rhabditida</taxon>
        <taxon>Spirurina</taxon>
        <taxon>Dracunculoidea</taxon>
        <taxon>Dracunculidae</taxon>
        <taxon>Dracunculus</taxon>
    </lineage>
</organism>
<reference evidence="2 4" key="2">
    <citation type="submission" date="2018-11" db="EMBL/GenBank/DDBJ databases">
        <authorList>
            <consortium name="Pathogen Informatics"/>
        </authorList>
    </citation>
    <scope>NUCLEOTIDE SEQUENCE [LARGE SCALE GENOMIC DNA]</scope>
</reference>
<protein>
    <submittedName>
        <fullName evidence="2 5">Uncharacterized protein</fullName>
    </submittedName>
</protein>
<dbReference type="Proteomes" id="UP000038040">
    <property type="component" value="Unplaced"/>
</dbReference>
<dbReference type="InterPro" id="IPR036691">
    <property type="entry name" value="Endo/exonu/phosph_ase_sf"/>
</dbReference>
<gene>
    <name evidence="2" type="ORF">DME_LOCUS5939</name>
</gene>
<evidence type="ECO:0000313" key="3">
    <source>
        <dbReference type="Proteomes" id="UP000038040"/>
    </source>
</evidence>
<dbReference type="WBParaSite" id="DME_0000157901-mRNA-1">
    <property type="protein sequence ID" value="DME_0000157901-mRNA-1"/>
    <property type="gene ID" value="DME_0000157901"/>
</dbReference>
<keyword evidence="1" id="KW-0472">Membrane</keyword>
<evidence type="ECO:0000256" key="1">
    <source>
        <dbReference type="SAM" id="Phobius"/>
    </source>
</evidence>
<keyword evidence="1" id="KW-1133">Transmembrane helix</keyword>
<dbReference type="Gene3D" id="3.60.10.10">
    <property type="entry name" value="Endonuclease/exonuclease/phosphatase"/>
    <property type="match status" value="1"/>
</dbReference>
<dbReference type="OrthoDB" id="5867484at2759"/>
<keyword evidence="4" id="KW-1185">Reference proteome</keyword>
<name>A0A0N4U483_DRAME</name>
<evidence type="ECO:0000313" key="5">
    <source>
        <dbReference type="WBParaSite" id="DME_0000157901-mRNA-1"/>
    </source>
</evidence>
<sequence>MGNDRTTYVHFKGKFNISVISVYAPTLSANDCHKDKDKFYAELQLTKSQPKHNMVIIALVSHAAVTMNSVIGKYGIRGSMQQQRTPSLSRHLVAWNSPDNQYSNQIDYILVNHRWKSYVLDSRSYRNW</sequence>
<dbReference type="STRING" id="318479.A0A0N4U483"/>
<evidence type="ECO:0000313" key="2">
    <source>
        <dbReference type="EMBL" id="VDN55966.1"/>
    </source>
</evidence>
<accession>A0A0N4U483</accession>
<dbReference type="AlphaFoldDB" id="A0A0N4U483"/>
<reference evidence="5" key="1">
    <citation type="submission" date="2017-02" db="UniProtKB">
        <authorList>
            <consortium name="WormBaseParasite"/>
        </authorList>
    </citation>
    <scope>IDENTIFICATION</scope>
</reference>
<dbReference type="EMBL" id="UYYG01001154">
    <property type="protein sequence ID" value="VDN55966.1"/>
    <property type="molecule type" value="Genomic_DNA"/>
</dbReference>
<evidence type="ECO:0000313" key="4">
    <source>
        <dbReference type="Proteomes" id="UP000274756"/>
    </source>
</evidence>
<feature type="transmembrane region" description="Helical" evidence="1">
    <location>
        <begin position="54"/>
        <end position="76"/>
    </location>
</feature>
<keyword evidence="1" id="KW-0812">Transmembrane</keyword>
<dbReference type="Proteomes" id="UP000274756">
    <property type="component" value="Unassembled WGS sequence"/>
</dbReference>
<proteinExistence type="predicted"/>